<dbReference type="SUPFAM" id="SSF52833">
    <property type="entry name" value="Thioredoxin-like"/>
    <property type="match status" value="1"/>
</dbReference>
<dbReference type="InterPro" id="IPR013766">
    <property type="entry name" value="Thioredoxin_domain"/>
</dbReference>
<comment type="caution">
    <text evidence="2">The sequence shown here is derived from an EMBL/GenBank/DDBJ whole genome shotgun (WGS) entry which is preliminary data.</text>
</comment>
<dbReference type="CDD" id="cd02966">
    <property type="entry name" value="TlpA_like_family"/>
    <property type="match status" value="1"/>
</dbReference>
<dbReference type="Proteomes" id="UP000446786">
    <property type="component" value="Unassembled WGS sequence"/>
</dbReference>
<evidence type="ECO:0000313" key="2">
    <source>
        <dbReference type="EMBL" id="MXP31695.1"/>
    </source>
</evidence>
<dbReference type="RefSeq" id="WP_160779112.1">
    <property type="nucleotide sequence ID" value="NZ_BAAAZF010000001.1"/>
</dbReference>
<organism evidence="2 3">
    <name type="scientific">Parerythrobacter jejuensis</name>
    <dbReference type="NCBI Taxonomy" id="795812"/>
    <lineage>
        <taxon>Bacteria</taxon>
        <taxon>Pseudomonadati</taxon>
        <taxon>Pseudomonadota</taxon>
        <taxon>Alphaproteobacteria</taxon>
        <taxon>Sphingomonadales</taxon>
        <taxon>Erythrobacteraceae</taxon>
        <taxon>Parerythrobacter</taxon>
    </lineage>
</organism>
<evidence type="ECO:0000259" key="1">
    <source>
        <dbReference type="PROSITE" id="PS51352"/>
    </source>
</evidence>
<accession>A0A845ARY9</accession>
<dbReference type="InterPro" id="IPR050553">
    <property type="entry name" value="Thioredoxin_ResA/DsbE_sf"/>
</dbReference>
<name>A0A845ARY9_9SPHN</name>
<sequence>MMALGPSANLPPHIWLEPFVSRVSLTLFAFLFLLSGCDRAATDAAQEQGALAGEKTSLAGEVDRSNAGDLMPAVTVTDPDGRELNLAAVQGQPVLMNLWATWCAPCIKEMPLLDELAVERADGLRVLTVSQDMQGAEKVVPFFAERDFEMLEPWLDPDNTLGFHFQAGLPMTVLYDASGREVWRIAGDYDWTSAEAAGFIDEGLD</sequence>
<keyword evidence="3" id="KW-1185">Reference proteome</keyword>
<dbReference type="AlphaFoldDB" id="A0A845ARY9"/>
<evidence type="ECO:0000313" key="3">
    <source>
        <dbReference type="Proteomes" id="UP000446786"/>
    </source>
</evidence>
<dbReference type="PROSITE" id="PS51352">
    <property type="entry name" value="THIOREDOXIN_2"/>
    <property type="match status" value="1"/>
</dbReference>
<dbReference type="OrthoDB" id="9799347at2"/>
<dbReference type="GO" id="GO:0016491">
    <property type="term" value="F:oxidoreductase activity"/>
    <property type="evidence" value="ECO:0007669"/>
    <property type="project" value="InterPro"/>
</dbReference>
<dbReference type="InterPro" id="IPR013740">
    <property type="entry name" value="Redoxin"/>
</dbReference>
<dbReference type="Gene3D" id="3.40.30.10">
    <property type="entry name" value="Glutaredoxin"/>
    <property type="match status" value="1"/>
</dbReference>
<dbReference type="PANTHER" id="PTHR42852:SF13">
    <property type="entry name" value="PROTEIN DIPZ"/>
    <property type="match status" value="1"/>
</dbReference>
<reference evidence="2 3" key="1">
    <citation type="submission" date="2019-12" db="EMBL/GenBank/DDBJ databases">
        <title>Genomic-based taxomic classification of the family Erythrobacteraceae.</title>
        <authorList>
            <person name="Xu L."/>
        </authorList>
    </citation>
    <scope>NUCLEOTIDE SEQUENCE [LARGE SCALE GENOMIC DNA]</scope>
    <source>
        <strain evidence="2 3">JCM 16677</strain>
    </source>
</reference>
<dbReference type="InterPro" id="IPR036249">
    <property type="entry name" value="Thioredoxin-like_sf"/>
</dbReference>
<protein>
    <submittedName>
        <fullName evidence="2">Redoxin family protein</fullName>
    </submittedName>
</protein>
<feature type="domain" description="Thioredoxin" evidence="1">
    <location>
        <begin position="65"/>
        <end position="205"/>
    </location>
</feature>
<gene>
    <name evidence="2" type="ORF">GRI94_07650</name>
</gene>
<dbReference type="EMBL" id="WTYE01000001">
    <property type="protein sequence ID" value="MXP31695.1"/>
    <property type="molecule type" value="Genomic_DNA"/>
</dbReference>
<dbReference type="Pfam" id="PF08534">
    <property type="entry name" value="Redoxin"/>
    <property type="match status" value="1"/>
</dbReference>
<dbReference type="PANTHER" id="PTHR42852">
    <property type="entry name" value="THIOL:DISULFIDE INTERCHANGE PROTEIN DSBE"/>
    <property type="match status" value="1"/>
</dbReference>
<proteinExistence type="predicted"/>